<protein>
    <submittedName>
        <fullName evidence="1">Uncharacterized protein</fullName>
    </submittedName>
</protein>
<keyword evidence="2" id="KW-1185">Reference proteome</keyword>
<dbReference type="Pfam" id="PF21825">
    <property type="entry name" value="crAss001_48"/>
    <property type="match status" value="1"/>
</dbReference>
<dbReference type="EMBL" id="JQ340389">
    <property type="protein sequence ID" value="AFB83907.1"/>
    <property type="molecule type" value="Genomic_DNA"/>
</dbReference>
<evidence type="ECO:0000313" key="1">
    <source>
        <dbReference type="EMBL" id="AFB83907.1"/>
    </source>
</evidence>
<dbReference type="Proteomes" id="UP000007520">
    <property type="component" value="Segment"/>
</dbReference>
<dbReference type="InterPro" id="IPR054052">
    <property type="entry name" value="Y16Q-like"/>
</dbReference>
<proteinExistence type="predicted"/>
<dbReference type="KEGG" id="vg:14013316"/>
<accession>H6WXE1</accession>
<sequence length="65" mass="7875">MRPHEQRVVAELDELKTKWNALWQFIDHNPAFKGMEEQDRDLLVEQAGIMEQYMQILESRISRFK</sequence>
<dbReference type="RefSeq" id="YP_007007873.1">
    <property type="nucleotide sequence ID" value="NC_019529.1"/>
</dbReference>
<reference evidence="1 2" key="1">
    <citation type="journal article" date="2012" name="J. Virol.">
        <title>Complete Genome Sequence of a Novel Marine Siphovirus, pVp-1, Infecting Vibrio parahaemolyticus.</title>
        <authorList>
            <person name="Kim J.H."/>
            <person name="Jun J.W."/>
            <person name="Choresca C.H."/>
            <person name="Shin S.P."/>
            <person name="Han J.E."/>
            <person name="Park S.C."/>
        </authorList>
    </citation>
    <scope>NUCLEOTIDE SEQUENCE [LARGE SCALE GENOMIC DNA]</scope>
</reference>
<dbReference type="GeneID" id="14013316"/>
<evidence type="ECO:0000313" key="2">
    <source>
        <dbReference type="Proteomes" id="UP000007520"/>
    </source>
</evidence>
<organism evidence="1 2">
    <name type="scientific">Vibrio phage pVp-1</name>
    <dbReference type="NCBI Taxonomy" id="1150989"/>
    <lineage>
        <taxon>Viruses</taxon>
        <taxon>Duplodnaviria</taxon>
        <taxon>Heunggongvirae</taxon>
        <taxon>Uroviricota</taxon>
        <taxon>Caudoviricetes</taxon>
        <taxon>Demerecviridae</taxon>
        <taxon>Ermolyevavirinae</taxon>
        <taxon>Vipunavirus</taxon>
        <taxon>Vipunavirus pVp1</taxon>
    </lineage>
</organism>
<gene>
    <name evidence="1" type="ORF">pVp-1_0050</name>
</gene>
<name>H6WXE1_9CAUD</name>